<dbReference type="Pfam" id="PF00440">
    <property type="entry name" value="TetR_N"/>
    <property type="match status" value="1"/>
</dbReference>
<dbReference type="HOGENOM" id="CLU_069356_9_0_11"/>
<dbReference type="InParanoid" id="E3JAP2"/>
<organism evidence="6 7">
    <name type="scientific">Pseudofrankia inefficax (strain DSM 45817 / CECT 9037 / DDB 130130 / EuI1c)</name>
    <name type="common">Frankia inefficax</name>
    <dbReference type="NCBI Taxonomy" id="298654"/>
    <lineage>
        <taxon>Bacteria</taxon>
        <taxon>Bacillati</taxon>
        <taxon>Actinomycetota</taxon>
        <taxon>Actinomycetes</taxon>
        <taxon>Frankiales</taxon>
        <taxon>Frankiaceae</taxon>
        <taxon>Pseudofrankia</taxon>
    </lineage>
</organism>
<keyword evidence="1" id="KW-0805">Transcription regulation</keyword>
<dbReference type="OrthoDB" id="3210322at2"/>
<dbReference type="RefSeq" id="WP_013425352.1">
    <property type="nucleotide sequence ID" value="NC_014666.1"/>
</dbReference>
<dbReference type="eggNOG" id="COG1309">
    <property type="taxonomic scope" value="Bacteria"/>
</dbReference>
<keyword evidence="2 4" id="KW-0238">DNA-binding</keyword>
<dbReference type="InterPro" id="IPR001647">
    <property type="entry name" value="HTH_TetR"/>
</dbReference>
<dbReference type="SUPFAM" id="SSF46689">
    <property type="entry name" value="Homeodomain-like"/>
    <property type="match status" value="1"/>
</dbReference>
<keyword evidence="7" id="KW-1185">Reference proteome</keyword>
<dbReference type="KEGG" id="fri:FraEuI1c_4235"/>
<evidence type="ECO:0000313" key="6">
    <source>
        <dbReference type="EMBL" id="ADP82234.1"/>
    </source>
</evidence>
<dbReference type="InterPro" id="IPR025996">
    <property type="entry name" value="MT1864/Rv1816-like_C"/>
</dbReference>
<dbReference type="EMBL" id="CP002299">
    <property type="protein sequence ID" value="ADP82234.1"/>
    <property type="molecule type" value="Genomic_DNA"/>
</dbReference>
<dbReference type="PROSITE" id="PS50977">
    <property type="entry name" value="HTH_TETR_2"/>
    <property type="match status" value="1"/>
</dbReference>
<dbReference type="FunCoup" id="E3JAP2">
    <property type="interactions" value="1"/>
</dbReference>
<dbReference type="InterPro" id="IPR036271">
    <property type="entry name" value="Tet_transcr_reg_TetR-rel_C_sf"/>
</dbReference>
<dbReference type="InterPro" id="IPR050109">
    <property type="entry name" value="HTH-type_TetR-like_transc_reg"/>
</dbReference>
<proteinExistence type="predicted"/>
<feature type="DNA-binding region" description="H-T-H motif" evidence="4">
    <location>
        <begin position="36"/>
        <end position="55"/>
    </location>
</feature>
<dbReference type="Proteomes" id="UP000002484">
    <property type="component" value="Chromosome"/>
</dbReference>
<dbReference type="PANTHER" id="PTHR30055">
    <property type="entry name" value="HTH-TYPE TRANSCRIPTIONAL REGULATOR RUTR"/>
    <property type="match status" value="1"/>
</dbReference>
<protein>
    <submittedName>
        <fullName evidence="6">Regulatory protein TetR</fullName>
    </submittedName>
</protein>
<evidence type="ECO:0000256" key="2">
    <source>
        <dbReference type="ARBA" id="ARBA00023125"/>
    </source>
</evidence>
<evidence type="ECO:0000256" key="3">
    <source>
        <dbReference type="ARBA" id="ARBA00023163"/>
    </source>
</evidence>
<dbReference type="PANTHER" id="PTHR30055:SF243">
    <property type="entry name" value="HTH-TYPE TRANSCRIPTIONAL REGULATOR RV1816"/>
    <property type="match status" value="1"/>
</dbReference>
<name>E3JAP2_PSEI1</name>
<evidence type="ECO:0000313" key="7">
    <source>
        <dbReference type="Proteomes" id="UP000002484"/>
    </source>
</evidence>
<reference evidence="6 7" key="1">
    <citation type="submission" date="2010-10" db="EMBL/GenBank/DDBJ databases">
        <title>Complete sequence of Frankia sp. EuI1c.</title>
        <authorList>
            <consortium name="US DOE Joint Genome Institute"/>
            <person name="Lucas S."/>
            <person name="Copeland A."/>
            <person name="Lapidus A."/>
            <person name="Cheng J.-F."/>
            <person name="Bruce D."/>
            <person name="Goodwin L."/>
            <person name="Pitluck S."/>
            <person name="Chertkov O."/>
            <person name="Detter J.C."/>
            <person name="Han C."/>
            <person name="Tapia R."/>
            <person name="Land M."/>
            <person name="Hauser L."/>
            <person name="Jeffries C."/>
            <person name="Kyrpides N."/>
            <person name="Ivanova N."/>
            <person name="Mikhailova N."/>
            <person name="Beauchemin N."/>
            <person name="Sen A."/>
            <person name="Sur S.A."/>
            <person name="Gtari M."/>
            <person name="Wall L."/>
            <person name="Tisa L."/>
            <person name="Woyke T."/>
        </authorList>
    </citation>
    <scope>NUCLEOTIDE SEQUENCE [LARGE SCALE GENOMIC DNA]</scope>
    <source>
        <strain evidence="7">DSM 45817 / CECT 9037 / EuI1c</strain>
    </source>
</reference>
<evidence type="ECO:0000256" key="1">
    <source>
        <dbReference type="ARBA" id="ARBA00023015"/>
    </source>
</evidence>
<accession>E3JAP2</accession>
<dbReference type="InterPro" id="IPR009057">
    <property type="entry name" value="Homeodomain-like_sf"/>
</dbReference>
<dbReference type="Pfam" id="PF13305">
    <property type="entry name" value="TetR_C_33"/>
    <property type="match status" value="1"/>
</dbReference>
<dbReference type="GO" id="GO:0000976">
    <property type="term" value="F:transcription cis-regulatory region binding"/>
    <property type="evidence" value="ECO:0007669"/>
    <property type="project" value="TreeGrafter"/>
</dbReference>
<evidence type="ECO:0000256" key="4">
    <source>
        <dbReference type="PROSITE-ProRule" id="PRU00335"/>
    </source>
</evidence>
<feature type="domain" description="HTH tetR-type" evidence="5">
    <location>
        <begin position="13"/>
        <end position="73"/>
    </location>
</feature>
<evidence type="ECO:0000259" key="5">
    <source>
        <dbReference type="PROSITE" id="PS50977"/>
    </source>
</evidence>
<keyword evidence="3" id="KW-0804">Transcription</keyword>
<sequence length="247" mass="26865">MTATQTARELARAELTRQIKETARRHLATSGAAALSLRAVARELGMTSSAVYRYFPSRDELLTVLIIEAYDALGARAEQADDAVPPSAFLSRWHAVCGAVREWAAEHPHEYALLYGSPVPGYRAPRDTTGPAARVVTRLALIVGAGWRAGQVVRPRDEQTSPDWSLRRAGRAEDDLRRLAGTLDLGDLPVEVLLRAVAAWSQLFGFISLESFGQMANAINDPDAVFEQTTRAMARLVGFRGDAPPSA</sequence>
<dbReference type="AlphaFoldDB" id="E3JAP2"/>
<dbReference type="GO" id="GO:0003700">
    <property type="term" value="F:DNA-binding transcription factor activity"/>
    <property type="evidence" value="ECO:0007669"/>
    <property type="project" value="TreeGrafter"/>
</dbReference>
<dbReference type="Gene3D" id="1.10.357.10">
    <property type="entry name" value="Tetracycline Repressor, domain 2"/>
    <property type="match status" value="1"/>
</dbReference>
<gene>
    <name evidence="6" type="ordered locus">FraEuI1c_4235</name>
</gene>
<dbReference type="SUPFAM" id="SSF48498">
    <property type="entry name" value="Tetracyclin repressor-like, C-terminal domain"/>
    <property type="match status" value="1"/>
</dbReference>